<keyword evidence="11" id="KW-1185">Reference proteome</keyword>
<dbReference type="GO" id="GO:0006355">
    <property type="term" value="P:regulation of DNA-templated transcription"/>
    <property type="evidence" value="ECO:0007669"/>
    <property type="project" value="InterPro"/>
</dbReference>
<name>A0AA45C513_9BACT</name>
<dbReference type="GO" id="GO:0005829">
    <property type="term" value="C:cytosol"/>
    <property type="evidence" value="ECO:0007669"/>
    <property type="project" value="TreeGrafter"/>
</dbReference>
<feature type="DNA-binding region" description="OmpR/PhoB-type" evidence="7">
    <location>
        <begin position="122"/>
        <end position="220"/>
    </location>
</feature>
<evidence type="ECO:0000313" key="10">
    <source>
        <dbReference type="EMBL" id="PWJ87878.1"/>
    </source>
</evidence>
<dbReference type="Gene3D" id="3.40.50.2300">
    <property type="match status" value="1"/>
</dbReference>
<evidence type="ECO:0000256" key="3">
    <source>
        <dbReference type="ARBA" id="ARBA00023015"/>
    </source>
</evidence>
<dbReference type="FunFam" id="3.40.50.2300:FF:000001">
    <property type="entry name" value="DNA-binding response regulator PhoB"/>
    <property type="match status" value="1"/>
</dbReference>
<dbReference type="GO" id="GO:0000976">
    <property type="term" value="F:transcription cis-regulatory region binding"/>
    <property type="evidence" value="ECO:0007669"/>
    <property type="project" value="TreeGrafter"/>
</dbReference>
<evidence type="ECO:0000256" key="7">
    <source>
        <dbReference type="PROSITE-ProRule" id="PRU01091"/>
    </source>
</evidence>
<dbReference type="Pfam" id="PF00486">
    <property type="entry name" value="Trans_reg_C"/>
    <property type="match status" value="1"/>
</dbReference>
<dbReference type="InterPro" id="IPR039420">
    <property type="entry name" value="WalR-like"/>
</dbReference>
<dbReference type="GO" id="GO:0032993">
    <property type="term" value="C:protein-DNA complex"/>
    <property type="evidence" value="ECO:0007669"/>
    <property type="project" value="TreeGrafter"/>
</dbReference>
<dbReference type="PANTHER" id="PTHR48111:SF73">
    <property type="entry name" value="ALKALINE PHOSPHATASE SYNTHESIS TRANSCRIPTIONAL REGULATORY PROTEIN PHOP"/>
    <property type="match status" value="1"/>
</dbReference>
<evidence type="ECO:0000256" key="1">
    <source>
        <dbReference type="ARBA" id="ARBA00022553"/>
    </source>
</evidence>
<dbReference type="GO" id="GO:0000156">
    <property type="term" value="F:phosphorelay response regulator activity"/>
    <property type="evidence" value="ECO:0007669"/>
    <property type="project" value="TreeGrafter"/>
</dbReference>
<dbReference type="PROSITE" id="PS51755">
    <property type="entry name" value="OMPR_PHOB"/>
    <property type="match status" value="1"/>
</dbReference>
<evidence type="ECO:0000259" key="9">
    <source>
        <dbReference type="PROSITE" id="PS51755"/>
    </source>
</evidence>
<dbReference type="PANTHER" id="PTHR48111">
    <property type="entry name" value="REGULATOR OF RPOS"/>
    <property type="match status" value="1"/>
</dbReference>
<feature type="domain" description="Response regulatory" evidence="8">
    <location>
        <begin position="2"/>
        <end position="116"/>
    </location>
</feature>
<evidence type="ECO:0000313" key="11">
    <source>
        <dbReference type="Proteomes" id="UP000245921"/>
    </source>
</evidence>
<dbReference type="CDD" id="cd00383">
    <property type="entry name" value="trans_reg_C"/>
    <property type="match status" value="1"/>
</dbReference>
<accession>A0AA45C513</accession>
<gene>
    <name evidence="10" type="ORF">C7380_1218</name>
</gene>
<dbReference type="InterPro" id="IPR036388">
    <property type="entry name" value="WH-like_DNA-bd_sf"/>
</dbReference>
<dbReference type="Gene3D" id="1.10.10.10">
    <property type="entry name" value="Winged helix-like DNA-binding domain superfamily/Winged helix DNA-binding domain"/>
    <property type="match status" value="1"/>
</dbReference>
<keyword evidence="2" id="KW-0902">Two-component regulatory system</keyword>
<proteinExistence type="predicted"/>
<dbReference type="RefSeq" id="WP_109606069.1">
    <property type="nucleotide sequence ID" value="NZ_JAMHJO010000005.1"/>
</dbReference>
<dbReference type="InterPro" id="IPR001789">
    <property type="entry name" value="Sig_transdc_resp-reg_receiver"/>
</dbReference>
<dbReference type="SMART" id="SM00862">
    <property type="entry name" value="Trans_reg_C"/>
    <property type="match status" value="1"/>
</dbReference>
<evidence type="ECO:0000259" key="8">
    <source>
        <dbReference type="PROSITE" id="PS50110"/>
    </source>
</evidence>
<dbReference type="AlphaFoldDB" id="A0AA45C513"/>
<dbReference type="CDD" id="cd17574">
    <property type="entry name" value="REC_OmpR"/>
    <property type="match status" value="1"/>
</dbReference>
<dbReference type="PROSITE" id="PS50110">
    <property type="entry name" value="RESPONSE_REGULATORY"/>
    <property type="match status" value="1"/>
</dbReference>
<reference evidence="10 11" key="1">
    <citation type="submission" date="2018-05" db="EMBL/GenBank/DDBJ databases">
        <title>Genomic Encyclopedia of Type Strains, Phase IV (KMG-IV): sequencing the most valuable type-strain genomes for metagenomic binning, comparative biology and taxonomic classification.</title>
        <authorList>
            <person name="Goeker M."/>
        </authorList>
    </citation>
    <scope>NUCLEOTIDE SEQUENCE [LARGE SCALE GENOMIC DNA]</scope>
    <source>
        <strain evidence="10 11">DSM 24906</strain>
    </source>
</reference>
<dbReference type="Pfam" id="PF00072">
    <property type="entry name" value="Response_reg"/>
    <property type="match status" value="1"/>
</dbReference>
<evidence type="ECO:0000256" key="4">
    <source>
        <dbReference type="ARBA" id="ARBA00023125"/>
    </source>
</evidence>
<feature type="domain" description="OmpR/PhoB-type" evidence="9">
    <location>
        <begin position="122"/>
        <end position="220"/>
    </location>
</feature>
<sequence>MKILVIDDEESILDLIRMNLMLEDYNVLVADNGKKGIEIFESERPDFLILDIMLPDTDGFSILKEIRSIDKDTPIIMLTAKNQINDKLIGLHLGADDYITKPFDSRELILRIKAIEKRMKKEKEANILPNYLEIDISKRIILIDKKEIYFTKKEFEILNLFANNPNRVFSREVLLEKIWGYEIPVDTRAVDMLIQRVRKKMGIYGEKIISLYGIGYKFEV</sequence>
<keyword evidence="3" id="KW-0805">Transcription regulation</keyword>
<dbReference type="InterPro" id="IPR001867">
    <property type="entry name" value="OmpR/PhoB-type_DNA-bd"/>
</dbReference>
<dbReference type="Proteomes" id="UP000245921">
    <property type="component" value="Unassembled WGS sequence"/>
</dbReference>
<dbReference type="InterPro" id="IPR011006">
    <property type="entry name" value="CheY-like_superfamily"/>
</dbReference>
<dbReference type="SUPFAM" id="SSF52172">
    <property type="entry name" value="CheY-like"/>
    <property type="match status" value="1"/>
</dbReference>
<dbReference type="Gene3D" id="6.10.250.690">
    <property type="match status" value="1"/>
</dbReference>
<comment type="caution">
    <text evidence="10">The sequence shown here is derived from an EMBL/GenBank/DDBJ whole genome shotgun (WGS) entry which is preliminary data.</text>
</comment>
<evidence type="ECO:0000256" key="6">
    <source>
        <dbReference type="PROSITE-ProRule" id="PRU00169"/>
    </source>
</evidence>
<protein>
    <submittedName>
        <fullName evidence="10">DNA-binding response OmpR family regulator</fullName>
    </submittedName>
</protein>
<keyword evidence="1 6" id="KW-0597">Phosphoprotein</keyword>
<organism evidence="10 11">
    <name type="scientific">Oceanotoga teriensis</name>
    <dbReference type="NCBI Taxonomy" id="515440"/>
    <lineage>
        <taxon>Bacteria</taxon>
        <taxon>Thermotogati</taxon>
        <taxon>Thermotogota</taxon>
        <taxon>Thermotogae</taxon>
        <taxon>Petrotogales</taxon>
        <taxon>Petrotogaceae</taxon>
        <taxon>Oceanotoga</taxon>
    </lineage>
</organism>
<dbReference type="SMART" id="SM00448">
    <property type="entry name" value="REC"/>
    <property type="match status" value="1"/>
</dbReference>
<evidence type="ECO:0000256" key="2">
    <source>
        <dbReference type="ARBA" id="ARBA00023012"/>
    </source>
</evidence>
<dbReference type="EMBL" id="QGGI01000021">
    <property type="protein sequence ID" value="PWJ87878.1"/>
    <property type="molecule type" value="Genomic_DNA"/>
</dbReference>
<evidence type="ECO:0000256" key="5">
    <source>
        <dbReference type="ARBA" id="ARBA00023163"/>
    </source>
</evidence>
<keyword evidence="5" id="KW-0804">Transcription</keyword>
<keyword evidence="4 7" id="KW-0238">DNA-binding</keyword>
<feature type="modified residue" description="4-aspartylphosphate" evidence="6">
    <location>
        <position position="51"/>
    </location>
</feature>